<evidence type="ECO:0000256" key="11">
    <source>
        <dbReference type="ARBA" id="ARBA00023136"/>
    </source>
</evidence>
<protein>
    <recommendedName>
        <fullName evidence="5">CDP-diacylglycerol--serine O-phosphatidyltransferase</fullName>
        <ecNumber evidence="4">2.7.8.8</ecNumber>
    </recommendedName>
    <alternativeName>
        <fullName evidence="14">Phosphatidylserine synthase</fullName>
    </alternativeName>
</protein>
<dbReference type="PANTHER" id="PTHR14269">
    <property type="entry name" value="CDP-DIACYLGLYCEROL--GLYCEROL-3-PHOSPHATE 3-PHOSPHATIDYLTRANSFERASE-RELATED"/>
    <property type="match status" value="1"/>
</dbReference>
<dbReference type="Pfam" id="PF01066">
    <property type="entry name" value="CDP-OH_P_transf"/>
    <property type="match status" value="1"/>
</dbReference>
<feature type="transmembrane region" description="Helical" evidence="17">
    <location>
        <begin position="215"/>
        <end position="232"/>
    </location>
</feature>
<dbReference type="InterPro" id="IPR000462">
    <property type="entry name" value="CDP-OH_P_trans"/>
</dbReference>
<dbReference type="Proteomes" id="UP000267535">
    <property type="component" value="Unassembled WGS sequence"/>
</dbReference>
<evidence type="ECO:0000256" key="17">
    <source>
        <dbReference type="SAM" id="Phobius"/>
    </source>
</evidence>
<organism evidence="18 19">
    <name type="scientific">Amphritea balenae</name>
    <dbReference type="NCBI Taxonomy" id="452629"/>
    <lineage>
        <taxon>Bacteria</taxon>
        <taxon>Pseudomonadati</taxon>
        <taxon>Pseudomonadota</taxon>
        <taxon>Gammaproteobacteria</taxon>
        <taxon>Oceanospirillales</taxon>
        <taxon>Oceanospirillaceae</taxon>
        <taxon>Amphritea</taxon>
    </lineage>
</organism>
<evidence type="ECO:0000256" key="8">
    <source>
        <dbReference type="ARBA" id="ARBA00022692"/>
    </source>
</evidence>
<evidence type="ECO:0000256" key="14">
    <source>
        <dbReference type="ARBA" id="ARBA00032361"/>
    </source>
</evidence>
<gene>
    <name evidence="18" type="primary">pssA</name>
    <name evidence="18" type="ORF">EHS89_19820</name>
</gene>
<evidence type="ECO:0000256" key="7">
    <source>
        <dbReference type="ARBA" id="ARBA00022679"/>
    </source>
</evidence>
<dbReference type="EMBL" id="RQXV01000015">
    <property type="protein sequence ID" value="RRC96987.1"/>
    <property type="molecule type" value="Genomic_DNA"/>
</dbReference>
<keyword evidence="13" id="KW-1208">Phospholipid metabolism</keyword>
<dbReference type="PROSITE" id="PS00379">
    <property type="entry name" value="CDP_ALCOHOL_P_TRANSF"/>
    <property type="match status" value="1"/>
</dbReference>
<dbReference type="InterPro" id="IPR043130">
    <property type="entry name" value="CDP-OH_PTrfase_TM_dom"/>
</dbReference>
<keyword evidence="12" id="KW-0594">Phospholipid biosynthesis</keyword>
<comment type="similarity">
    <text evidence="3 15">Belongs to the CDP-alcohol phosphatidyltransferase class-I family.</text>
</comment>
<keyword evidence="19" id="KW-1185">Reference proteome</keyword>
<keyword evidence="8 17" id="KW-0812">Transmembrane</keyword>
<evidence type="ECO:0000256" key="6">
    <source>
        <dbReference type="ARBA" id="ARBA00022516"/>
    </source>
</evidence>
<dbReference type="Gene3D" id="1.20.120.1760">
    <property type="match status" value="1"/>
</dbReference>
<keyword evidence="11 17" id="KW-0472">Membrane</keyword>
<dbReference type="PANTHER" id="PTHR14269:SF61">
    <property type="entry name" value="CDP-DIACYLGLYCEROL--SERINE O-PHOSPHATIDYLTRANSFERASE"/>
    <property type="match status" value="1"/>
</dbReference>
<evidence type="ECO:0000256" key="13">
    <source>
        <dbReference type="ARBA" id="ARBA00023264"/>
    </source>
</evidence>
<dbReference type="GO" id="GO:0012505">
    <property type="term" value="C:endomembrane system"/>
    <property type="evidence" value="ECO:0007669"/>
    <property type="project" value="UniProtKB-SubCell"/>
</dbReference>
<dbReference type="GO" id="GO:0003882">
    <property type="term" value="F:CDP-diacylglycerol-serine O-phosphatidyltransferase activity"/>
    <property type="evidence" value="ECO:0007669"/>
    <property type="project" value="UniProtKB-EC"/>
</dbReference>
<dbReference type="GO" id="GO:0016020">
    <property type="term" value="C:membrane"/>
    <property type="evidence" value="ECO:0007669"/>
    <property type="project" value="InterPro"/>
</dbReference>
<feature type="transmembrane region" description="Helical" evidence="17">
    <location>
        <begin position="238"/>
        <end position="255"/>
    </location>
</feature>
<evidence type="ECO:0000256" key="10">
    <source>
        <dbReference type="ARBA" id="ARBA00023098"/>
    </source>
</evidence>
<dbReference type="InterPro" id="IPR048254">
    <property type="entry name" value="CDP_ALCOHOL_P_TRANSF_CS"/>
</dbReference>
<keyword evidence="6" id="KW-0444">Lipid biosynthesis</keyword>
<feature type="transmembrane region" description="Helical" evidence="17">
    <location>
        <begin position="122"/>
        <end position="139"/>
    </location>
</feature>
<evidence type="ECO:0000256" key="4">
    <source>
        <dbReference type="ARBA" id="ARBA00013174"/>
    </source>
</evidence>
<comment type="subcellular location">
    <subcellularLocation>
        <location evidence="2">Endomembrane system</location>
        <topology evidence="2">Multi-pass membrane protein</topology>
    </subcellularLocation>
</comment>
<evidence type="ECO:0000313" key="18">
    <source>
        <dbReference type="EMBL" id="RRC96987.1"/>
    </source>
</evidence>
<evidence type="ECO:0000313" key="19">
    <source>
        <dbReference type="Proteomes" id="UP000267535"/>
    </source>
</evidence>
<feature type="transmembrane region" description="Helical" evidence="17">
    <location>
        <begin position="182"/>
        <end position="203"/>
    </location>
</feature>
<dbReference type="NCBIfam" id="TIGR00473">
    <property type="entry name" value="pssA"/>
    <property type="match status" value="1"/>
</dbReference>
<keyword evidence="9 17" id="KW-1133">Transmembrane helix</keyword>
<reference evidence="18 19" key="1">
    <citation type="submission" date="2018-11" db="EMBL/GenBank/DDBJ databases">
        <title>The draft genome sequence of Amphritea balenae JAMM 1525T.</title>
        <authorList>
            <person name="Fang Z."/>
            <person name="Zhang Y."/>
            <person name="Han X."/>
        </authorList>
    </citation>
    <scope>NUCLEOTIDE SEQUENCE [LARGE SCALE GENOMIC DNA]</scope>
    <source>
        <strain evidence="18 19">JAMM 1525</strain>
    </source>
</reference>
<evidence type="ECO:0000256" key="3">
    <source>
        <dbReference type="ARBA" id="ARBA00010441"/>
    </source>
</evidence>
<evidence type="ECO:0000256" key="9">
    <source>
        <dbReference type="ARBA" id="ARBA00022989"/>
    </source>
</evidence>
<dbReference type="AlphaFoldDB" id="A0A3P1SIX2"/>
<evidence type="ECO:0000256" key="16">
    <source>
        <dbReference type="SAM" id="MobiDB-lite"/>
    </source>
</evidence>
<name>A0A3P1SIX2_9GAMM</name>
<dbReference type="OrthoDB" id="9777147at2"/>
<evidence type="ECO:0000256" key="1">
    <source>
        <dbReference type="ARBA" id="ARBA00000287"/>
    </source>
</evidence>
<sequence>MNDQQDHNGANDSASKDCPEQDQQSVKPRSRGIYLLPNLFTTGALFCGFYAVVAGMNDQFDSAAIAIFVAMVLDGLDGRVARMTNTQSAFGAEYDSLSDMVSFGVAPALVTFSWVLSDAGKFGWFCAFIYVAGAALRLARFNTQIGSVDKRYFVGLPSPAAAAAVAGLVWASVEFDIDVSSFVYLIAVYVALVGVLMVSNVLYHSFKDIDAKGKIPFMILLAIVLVIGVISISPPIFLWLLILGYTLSGPVLWLLRKRKTLAS</sequence>
<comment type="catalytic activity">
    <reaction evidence="1">
        <text>a CDP-1,2-diacyl-sn-glycerol + L-serine = a 1,2-diacyl-sn-glycero-3-phospho-L-serine + CMP + H(+)</text>
        <dbReference type="Rhea" id="RHEA:16913"/>
        <dbReference type="ChEBI" id="CHEBI:15378"/>
        <dbReference type="ChEBI" id="CHEBI:33384"/>
        <dbReference type="ChEBI" id="CHEBI:57262"/>
        <dbReference type="ChEBI" id="CHEBI:58332"/>
        <dbReference type="ChEBI" id="CHEBI:60377"/>
        <dbReference type="EC" id="2.7.8.8"/>
    </reaction>
</comment>
<evidence type="ECO:0000256" key="12">
    <source>
        <dbReference type="ARBA" id="ARBA00023209"/>
    </source>
</evidence>
<dbReference type="InterPro" id="IPR004533">
    <property type="entry name" value="CDP-diaglyc--ser_O-PTrfase"/>
</dbReference>
<feature type="transmembrane region" description="Helical" evidence="17">
    <location>
        <begin position="151"/>
        <end position="170"/>
    </location>
</feature>
<evidence type="ECO:0000256" key="2">
    <source>
        <dbReference type="ARBA" id="ARBA00004127"/>
    </source>
</evidence>
<accession>A0A3P1SIX2</accession>
<feature type="region of interest" description="Disordered" evidence="16">
    <location>
        <begin position="1"/>
        <end position="26"/>
    </location>
</feature>
<evidence type="ECO:0000256" key="15">
    <source>
        <dbReference type="RuleBase" id="RU003750"/>
    </source>
</evidence>
<dbReference type="InterPro" id="IPR050324">
    <property type="entry name" value="CDP-alcohol_PTase-I"/>
</dbReference>
<evidence type="ECO:0000256" key="5">
    <source>
        <dbReference type="ARBA" id="ARBA00017171"/>
    </source>
</evidence>
<dbReference type="GO" id="GO:0008654">
    <property type="term" value="P:phospholipid biosynthetic process"/>
    <property type="evidence" value="ECO:0007669"/>
    <property type="project" value="UniProtKB-KW"/>
</dbReference>
<comment type="caution">
    <text evidence="18">The sequence shown here is derived from an EMBL/GenBank/DDBJ whole genome shotgun (WGS) entry which is preliminary data.</text>
</comment>
<dbReference type="EC" id="2.7.8.8" evidence="4"/>
<feature type="transmembrane region" description="Helical" evidence="17">
    <location>
        <begin position="33"/>
        <end position="53"/>
    </location>
</feature>
<keyword evidence="7 15" id="KW-0808">Transferase</keyword>
<keyword evidence="10" id="KW-0443">Lipid metabolism</keyword>
<proteinExistence type="inferred from homology"/>
<dbReference type="RefSeq" id="WP_124927911.1">
    <property type="nucleotide sequence ID" value="NZ_BMOH01000010.1"/>
</dbReference>